<organism evidence="1">
    <name type="scientific">Klebsiella pneumoniae</name>
    <dbReference type="NCBI Taxonomy" id="573"/>
    <lineage>
        <taxon>Bacteria</taxon>
        <taxon>Pseudomonadati</taxon>
        <taxon>Pseudomonadota</taxon>
        <taxon>Gammaproteobacteria</taxon>
        <taxon>Enterobacterales</taxon>
        <taxon>Enterobacteriaceae</taxon>
        <taxon>Klebsiella/Raoultella group</taxon>
        <taxon>Klebsiella</taxon>
        <taxon>Klebsiella pneumoniae complex</taxon>
    </lineage>
</organism>
<sequence>MNYLSQPVRALEIKGRAVALPVLFSLKFFPVNPPAKLQISRSAPSLLTPSKIFTDIFRTANNLSVCKKTNHIRAGCASMSMAIHFHSCDSSRIFEQDFCVFLRYDHPAPVRWRSGGCVLVCSSPRTSLIHQPNCLS</sequence>
<reference evidence="1" key="1">
    <citation type="submission" date="2019-05" db="EMBL/GenBank/DDBJ databases">
        <title>Complete sequence of plasmid p447-IMP harbouring the metallo-beta-lactamase gene blaIMP-8.</title>
        <authorList>
            <person name="Zhan Z."/>
            <person name="Feng J."/>
            <person name="Jiang X."/>
            <person name="Liang Q."/>
            <person name="Liang L."/>
            <person name="Yuan M."/>
            <person name="Fang H."/>
            <person name="Li P."/>
            <person name="Zhou D."/>
        </authorList>
    </citation>
    <scope>NUCLEOTIDE SEQUENCE</scope>
    <source>
        <strain evidence="1">447</strain>
        <plasmid evidence="1">p447-IMP</plasmid>
    </source>
</reference>
<geneLocation type="plasmid" evidence="1">
    <name>p447-IMP</name>
</geneLocation>
<accession>A0A223DQD8</accession>
<evidence type="ECO:0000313" key="1">
    <source>
        <dbReference type="EMBL" id="ASS84927.1"/>
    </source>
</evidence>
<keyword evidence="1" id="KW-0614">Plasmid</keyword>
<protein>
    <submittedName>
        <fullName evidence="1">Uncharacterized protein</fullName>
    </submittedName>
</protein>
<dbReference type="AlphaFoldDB" id="A0A223DQD8"/>
<dbReference type="EMBL" id="KY978631">
    <property type="protein sequence ID" value="ASS84927.1"/>
    <property type="molecule type" value="Genomic_DNA"/>
</dbReference>
<name>A0A223DQD8_KLEPN</name>
<proteinExistence type="predicted"/>